<feature type="non-terminal residue" evidence="1">
    <location>
        <position position="118"/>
    </location>
</feature>
<evidence type="ECO:0000313" key="1">
    <source>
        <dbReference type="EMBL" id="CAL4066533.1"/>
    </source>
</evidence>
<gene>
    <name evidence="1" type="ORF">MNOR_LOCUS5780</name>
</gene>
<proteinExistence type="predicted"/>
<name>A0AAV2PX32_MEGNR</name>
<keyword evidence="2" id="KW-1185">Reference proteome</keyword>
<comment type="caution">
    <text evidence="1">The sequence shown here is derived from an EMBL/GenBank/DDBJ whole genome shotgun (WGS) entry which is preliminary data.</text>
</comment>
<organism evidence="1 2">
    <name type="scientific">Meganyctiphanes norvegica</name>
    <name type="common">Northern krill</name>
    <name type="synonym">Thysanopoda norvegica</name>
    <dbReference type="NCBI Taxonomy" id="48144"/>
    <lineage>
        <taxon>Eukaryota</taxon>
        <taxon>Metazoa</taxon>
        <taxon>Ecdysozoa</taxon>
        <taxon>Arthropoda</taxon>
        <taxon>Crustacea</taxon>
        <taxon>Multicrustacea</taxon>
        <taxon>Malacostraca</taxon>
        <taxon>Eumalacostraca</taxon>
        <taxon>Eucarida</taxon>
        <taxon>Euphausiacea</taxon>
        <taxon>Euphausiidae</taxon>
        <taxon>Meganyctiphanes</taxon>
    </lineage>
</organism>
<dbReference type="AlphaFoldDB" id="A0AAV2PX32"/>
<feature type="non-terminal residue" evidence="1">
    <location>
        <position position="1"/>
    </location>
</feature>
<dbReference type="PANTHER" id="PTHR38566:SF1">
    <property type="entry name" value="CHROMOSOME UNDETERMINED SCAFFOLD_18, WHOLE GENOME SHOTGUN SEQUENCE"/>
    <property type="match status" value="1"/>
</dbReference>
<dbReference type="Proteomes" id="UP001497623">
    <property type="component" value="Unassembled WGS sequence"/>
</dbReference>
<protein>
    <submittedName>
        <fullName evidence="1">Uncharacterized protein</fullName>
    </submittedName>
</protein>
<dbReference type="PANTHER" id="PTHR38566">
    <property type="entry name" value="RNA_LIG_T4_1 DOMAIN-CONTAINING PROTEIN"/>
    <property type="match status" value="1"/>
</dbReference>
<reference evidence="1 2" key="1">
    <citation type="submission" date="2024-05" db="EMBL/GenBank/DDBJ databases">
        <authorList>
            <person name="Wallberg A."/>
        </authorList>
    </citation>
    <scope>NUCLEOTIDE SEQUENCE [LARGE SCALE GENOMIC DNA]</scope>
</reference>
<accession>A0AAV2PX32</accession>
<evidence type="ECO:0000313" key="2">
    <source>
        <dbReference type="Proteomes" id="UP001497623"/>
    </source>
</evidence>
<sequence>VVCELLQPENQHLVNLSYLSEPEINVISLTPTSSGLDSDKSLLAVPPHHAIDLLKTLGLKTVNYEIKSVSEGLQIRDRIRRELNKEGEVLYYVMSDESTIGIVKTKTLWYIILRALRL</sequence>
<dbReference type="EMBL" id="CAXKWB010002291">
    <property type="protein sequence ID" value="CAL4066533.1"/>
    <property type="molecule type" value="Genomic_DNA"/>
</dbReference>